<organism evidence="7 8">
    <name type="scientific">Candidatus Borreliella tachyglossi</name>
    <dbReference type="NCBI Taxonomy" id="1964448"/>
    <lineage>
        <taxon>Bacteria</taxon>
        <taxon>Pseudomonadati</taxon>
        <taxon>Spirochaetota</taxon>
        <taxon>Spirochaetia</taxon>
        <taxon>Spirochaetales</taxon>
        <taxon>Borreliaceae</taxon>
        <taxon>Borreliella</taxon>
    </lineage>
</organism>
<protein>
    <recommendedName>
        <fullName evidence="6">Putative N-acetylmannosamine-6-phosphate 2-epimerase</fullName>
        <ecNumber evidence="6">5.1.3.9</ecNumber>
    </recommendedName>
    <alternativeName>
        <fullName evidence="6">ManNAc-6-P epimerase</fullName>
    </alternativeName>
</protein>
<evidence type="ECO:0000256" key="4">
    <source>
        <dbReference type="ARBA" id="ARBA00023235"/>
    </source>
</evidence>
<dbReference type="EC" id="5.1.3.9" evidence="6"/>
<evidence type="ECO:0000256" key="1">
    <source>
        <dbReference type="ARBA" id="ARBA00000056"/>
    </source>
</evidence>
<dbReference type="PANTHER" id="PTHR36204">
    <property type="entry name" value="N-ACETYLMANNOSAMINE-6-PHOSPHATE 2-EPIMERASE-RELATED"/>
    <property type="match status" value="1"/>
</dbReference>
<evidence type="ECO:0000313" key="8">
    <source>
        <dbReference type="Proteomes" id="UP000244655"/>
    </source>
</evidence>
<keyword evidence="8" id="KW-1185">Reference proteome</keyword>
<dbReference type="GO" id="GO:0019262">
    <property type="term" value="P:N-acetylneuraminate catabolic process"/>
    <property type="evidence" value="ECO:0007669"/>
    <property type="project" value="UniProtKB-UniRule"/>
</dbReference>
<comment type="function">
    <text evidence="2 6">Converts N-acetylmannosamine-6-phosphate (ManNAc-6-P) to N-acetylglucosamine-6-phosphate (GlcNAc-6-P).</text>
</comment>
<dbReference type="UniPathway" id="UPA00629">
    <property type="reaction ID" value="UER00682"/>
</dbReference>
<accession>A0A2S1LXI1</accession>
<dbReference type="GO" id="GO:0047465">
    <property type="term" value="F:N-acylglucosamine-6-phosphate 2-epimerase activity"/>
    <property type="evidence" value="ECO:0007669"/>
    <property type="project" value="UniProtKB-EC"/>
</dbReference>
<keyword evidence="5 6" id="KW-0119">Carbohydrate metabolism</keyword>
<evidence type="ECO:0000256" key="6">
    <source>
        <dbReference type="HAMAP-Rule" id="MF_01235"/>
    </source>
</evidence>
<keyword evidence="4 6" id="KW-0413">Isomerase</keyword>
<comment type="pathway">
    <text evidence="3 6">Amino-sugar metabolism; N-acetylneuraminate degradation; D-fructose 6-phosphate from N-acetylneuraminate: step 3/5.</text>
</comment>
<dbReference type="InterPro" id="IPR013785">
    <property type="entry name" value="Aldolase_TIM"/>
</dbReference>
<gene>
    <name evidence="6" type="primary">nanE</name>
    <name evidence="7" type="ORF">CR532_03370</name>
</gene>
<dbReference type="Proteomes" id="UP000244655">
    <property type="component" value="Chromosome"/>
</dbReference>
<dbReference type="HAMAP" id="MF_01235">
    <property type="entry name" value="ManNAc6P_epimer"/>
    <property type="match status" value="1"/>
</dbReference>
<evidence type="ECO:0000313" key="7">
    <source>
        <dbReference type="EMBL" id="AWG42998.1"/>
    </source>
</evidence>
<comment type="catalytic activity">
    <reaction evidence="1 6">
        <text>an N-acyl-D-glucosamine 6-phosphate = an N-acyl-D-mannosamine 6-phosphate</text>
        <dbReference type="Rhea" id="RHEA:23932"/>
        <dbReference type="ChEBI" id="CHEBI:57599"/>
        <dbReference type="ChEBI" id="CHEBI:57666"/>
        <dbReference type="EC" id="5.1.3.9"/>
    </reaction>
</comment>
<dbReference type="RefSeq" id="WP_108729397.1">
    <property type="nucleotide sequence ID" value="NZ_CP025785.1"/>
</dbReference>
<dbReference type="FunFam" id="3.20.20.70:FF:000035">
    <property type="entry name" value="Putative N-acetylmannosamine-6-phosphate 2-epimerase"/>
    <property type="match status" value="1"/>
</dbReference>
<sequence length="231" mass="25470">MIGEIKRGLIVSCQALENEPLHSSFIMSKMALAAEMGGAIGIRANGVLDISKIKTEVSLPIIGIIKRVYNNFPVFITPTIKEIDELCSEGVDVIALDATLRDRPDGLSLSDFFNKIKEKYPQQLLMADIASLEEAINADKLGFDFIGTTLHGYTKDTEGLNIADDDFSFLKNLLKYNFKSKLIVEGKIDTPLKAKRSFELGISLVVVGGAITRPMEITKSFVEKINEVKEI</sequence>
<dbReference type="PANTHER" id="PTHR36204:SF1">
    <property type="entry name" value="N-ACETYLMANNOSAMINE-6-PHOSPHATE 2-EPIMERASE-RELATED"/>
    <property type="match status" value="1"/>
</dbReference>
<dbReference type="AlphaFoldDB" id="A0A2S1LXI1"/>
<reference evidence="7 8" key="1">
    <citation type="submission" date="2018-01" db="EMBL/GenBank/DDBJ databases">
        <title>Genome sequence of Borrelia tachyglossi.</title>
        <authorList>
            <person name="Gofton A.W."/>
        </authorList>
    </citation>
    <scope>NUCLEOTIDE SEQUENCE [LARGE SCALE GENOMIC DNA]</scope>
    <source>
        <strain evidence="7 8">Bc-F10-1268</strain>
    </source>
</reference>
<name>A0A2S1LXI1_9SPIR</name>
<dbReference type="Pfam" id="PF04131">
    <property type="entry name" value="NanE"/>
    <property type="match status" value="1"/>
</dbReference>
<proteinExistence type="inferred from homology"/>
<dbReference type="InterPro" id="IPR011060">
    <property type="entry name" value="RibuloseP-bd_barrel"/>
</dbReference>
<dbReference type="Gene3D" id="3.20.20.70">
    <property type="entry name" value="Aldolase class I"/>
    <property type="match status" value="1"/>
</dbReference>
<dbReference type="CDD" id="cd04729">
    <property type="entry name" value="NanE"/>
    <property type="match status" value="1"/>
</dbReference>
<dbReference type="OrthoDB" id="9781704at2"/>
<dbReference type="GO" id="GO:0006053">
    <property type="term" value="P:N-acetylmannosamine catabolic process"/>
    <property type="evidence" value="ECO:0007669"/>
    <property type="project" value="TreeGrafter"/>
</dbReference>
<dbReference type="SUPFAM" id="SSF51366">
    <property type="entry name" value="Ribulose-phoshate binding barrel"/>
    <property type="match status" value="1"/>
</dbReference>
<dbReference type="InterPro" id="IPR007260">
    <property type="entry name" value="NanE"/>
</dbReference>
<dbReference type="GO" id="GO:0005975">
    <property type="term" value="P:carbohydrate metabolic process"/>
    <property type="evidence" value="ECO:0007669"/>
    <property type="project" value="UniProtKB-UniRule"/>
</dbReference>
<evidence type="ECO:0000256" key="3">
    <source>
        <dbReference type="ARBA" id="ARBA00005081"/>
    </source>
</evidence>
<comment type="similarity">
    <text evidence="6">Belongs to the NanE family.</text>
</comment>
<evidence type="ECO:0000256" key="5">
    <source>
        <dbReference type="ARBA" id="ARBA00023277"/>
    </source>
</evidence>
<dbReference type="GO" id="GO:0005829">
    <property type="term" value="C:cytosol"/>
    <property type="evidence" value="ECO:0007669"/>
    <property type="project" value="TreeGrafter"/>
</dbReference>
<dbReference type="NCBIfam" id="NF002231">
    <property type="entry name" value="PRK01130.1"/>
    <property type="match status" value="1"/>
</dbReference>
<evidence type="ECO:0000256" key="2">
    <source>
        <dbReference type="ARBA" id="ARBA00002147"/>
    </source>
</evidence>
<dbReference type="EMBL" id="CP025785">
    <property type="protein sequence ID" value="AWG42998.1"/>
    <property type="molecule type" value="Genomic_DNA"/>
</dbReference>